<evidence type="ECO:0000256" key="1">
    <source>
        <dbReference type="SAM" id="MobiDB-lite"/>
    </source>
</evidence>
<feature type="region of interest" description="Disordered" evidence="1">
    <location>
        <begin position="1"/>
        <end position="28"/>
    </location>
</feature>
<evidence type="ECO:0000313" key="2">
    <source>
        <dbReference type="EMBL" id="RPD63574.1"/>
    </source>
</evidence>
<evidence type="ECO:0000313" key="3">
    <source>
        <dbReference type="Proteomes" id="UP000313359"/>
    </source>
</evidence>
<dbReference type="Proteomes" id="UP000313359">
    <property type="component" value="Unassembled WGS sequence"/>
</dbReference>
<reference evidence="2" key="1">
    <citation type="journal article" date="2018" name="Genome Biol. Evol.">
        <title>Genomics and development of Lentinus tigrinus, a white-rot wood-decaying mushroom with dimorphic fruiting bodies.</title>
        <authorList>
            <person name="Wu B."/>
            <person name="Xu Z."/>
            <person name="Knudson A."/>
            <person name="Carlson A."/>
            <person name="Chen N."/>
            <person name="Kovaka S."/>
            <person name="LaButti K."/>
            <person name="Lipzen A."/>
            <person name="Pennachio C."/>
            <person name="Riley R."/>
            <person name="Schakwitz W."/>
            <person name="Umezawa K."/>
            <person name="Ohm R.A."/>
            <person name="Grigoriev I.V."/>
            <person name="Nagy L.G."/>
            <person name="Gibbons J."/>
            <person name="Hibbett D."/>
        </authorList>
    </citation>
    <scope>NUCLEOTIDE SEQUENCE [LARGE SCALE GENOMIC DNA]</scope>
    <source>
        <strain evidence="2">ALCF2SS1-6</strain>
    </source>
</reference>
<gene>
    <name evidence="2" type="ORF">L227DRAFT_394464</name>
</gene>
<protein>
    <submittedName>
        <fullName evidence="2">Uncharacterized protein</fullName>
    </submittedName>
</protein>
<dbReference type="AlphaFoldDB" id="A0A5C2SJZ0"/>
<accession>A0A5C2SJZ0</accession>
<sequence>MRTSDYGIELRAPSFNTSTQRRQRWLSPDGGLSRLAGLHVACRDRGSSSMSTSTALRLQSEGDSCGCRCSLRDMSRLPRLRWRWPLQMVREQPFDAQTSTLRHPDGMELDVRARGEPRPKAHSSLRRGASGTVEAVCHTTSRTLVGGESVSCLE</sequence>
<dbReference type="EMBL" id="ML122256">
    <property type="protein sequence ID" value="RPD63574.1"/>
    <property type="molecule type" value="Genomic_DNA"/>
</dbReference>
<organism evidence="2 3">
    <name type="scientific">Lentinus tigrinus ALCF2SS1-6</name>
    <dbReference type="NCBI Taxonomy" id="1328759"/>
    <lineage>
        <taxon>Eukaryota</taxon>
        <taxon>Fungi</taxon>
        <taxon>Dikarya</taxon>
        <taxon>Basidiomycota</taxon>
        <taxon>Agaricomycotina</taxon>
        <taxon>Agaricomycetes</taxon>
        <taxon>Polyporales</taxon>
        <taxon>Polyporaceae</taxon>
        <taxon>Lentinus</taxon>
    </lineage>
</organism>
<keyword evidence="3" id="KW-1185">Reference proteome</keyword>
<name>A0A5C2SJZ0_9APHY</name>
<proteinExistence type="predicted"/>